<reference evidence="1" key="1">
    <citation type="journal article" date="2017" name="J. Phycol.">
        <title>Analysis of chloroplast genomes and a supermatrix inform reclassification of the Rhodomelaceae (Rhodophyta).</title>
        <authorList>
            <person name="Diaz-Tapia P."/>
            <person name="Maggs C.A."/>
            <person name="West J.A."/>
            <person name="Verbruggen H."/>
        </authorList>
    </citation>
    <scope>NUCLEOTIDE SEQUENCE</scope>
    <source>
        <strain evidence="1">JW4523</strain>
    </source>
</reference>
<gene>
    <name evidence="1" type="primary">orf40</name>
</gene>
<accession>A0A1Z1M949</accession>
<name>A0A1Z1M949_9FLOR</name>
<organism evidence="1">
    <name type="scientific">Caloglossa beccarii</name>
    <dbReference type="NCBI Taxonomy" id="131038"/>
    <lineage>
        <taxon>Eukaryota</taxon>
        <taxon>Rhodophyta</taxon>
        <taxon>Florideophyceae</taxon>
        <taxon>Rhodymeniophycidae</taxon>
        <taxon>Ceramiales</taxon>
        <taxon>Delesseriaceae</taxon>
        <taxon>Caloglossa</taxon>
    </lineage>
</organism>
<keyword evidence="1" id="KW-0150">Chloroplast</keyword>
<dbReference type="EMBL" id="MF101422">
    <property type="protein sequence ID" value="ARW62264.1"/>
    <property type="molecule type" value="Genomic_DNA"/>
</dbReference>
<protein>
    <submittedName>
        <fullName evidence="1">Uncharacterized protein</fullName>
    </submittedName>
</protein>
<dbReference type="GeneID" id="33355444"/>
<evidence type="ECO:0000313" key="1">
    <source>
        <dbReference type="EMBL" id="ARW62264.1"/>
    </source>
</evidence>
<dbReference type="RefSeq" id="YP_009393702.1">
    <property type="nucleotide sequence ID" value="NC_035269.1"/>
</dbReference>
<keyword evidence="1" id="KW-0934">Plastid</keyword>
<proteinExistence type="predicted"/>
<geneLocation type="chloroplast" evidence="1"/>
<dbReference type="AlphaFoldDB" id="A0A1Z1M949"/>
<sequence>MKLTNKKINKTSKTNLCLKCYRNIFLKNILILKLNYCELI</sequence>